<reference evidence="2" key="1">
    <citation type="submission" date="2018-11" db="EMBL/GenBank/DDBJ databases">
        <authorList>
            <consortium name="Pathogen Informatics"/>
        </authorList>
    </citation>
    <scope>NUCLEOTIDE SEQUENCE</scope>
</reference>
<evidence type="ECO:0000313" key="3">
    <source>
        <dbReference type="Proteomes" id="UP000784294"/>
    </source>
</evidence>
<evidence type="ECO:0000313" key="2">
    <source>
        <dbReference type="EMBL" id="VEL11241.1"/>
    </source>
</evidence>
<gene>
    <name evidence="2" type="ORF">PXEA_LOCUS4681</name>
</gene>
<name>A0A3S5CIL4_9PLAT</name>
<sequence>MTKASGQTTRLAENKSAFEESMKSVIDTCVLQRREARKEEAAKSRARVPRAGVEAGPTQRRWWRWCTFGGLVAGRLKVGCHRSRDETRRGDTLRPKKEHKSQLLTRPLHRALPGTARNRLQSATVHSRFSGWLRKDRLKSDLFVGFCLLRRRSPLT</sequence>
<accession>A0A3S5CIL4</accession>
<feature type="compositionally biased region" description="Basic and acidic residues" evidence="1">
    <location>
        <begin position="83"/>
        <end position="95"/>
    </location>
</feature>
<protein>
    <submittedName>
        <fullName evidence="2">Uncharacterized protein</fullName>
    </submittedName>
</protein>
<comment type="caution">
    <text evidence="2">The sequence shown here is derived from an EMBL/GenBank/DDBJ whole genome shotgun (WGS) entry which is preliminary data.</text>
</comment>
<dbReference type="EMBL" id="CAAALY010011246">
    <property type="protein sequence ID" value="VEL11241.1"/>
    <property type="molecule type" value="Genomic_DNA"/>
</dbReference>
<feature type="region of interest" description="Disordered" evidence="1">
    <location>
        <begin position="83"/>
        <end position="103"/>
    </location>
</feature>
<evidence type="ECO:0000256" key="1">
    <source>
        <dbReference type="SAM" id="MobiDB-lite"/>
    </source>
</evidence>
<dbReference type="AlphaFoldDB" id="A0A3S5CIL4"/>
<organism evidence="2 3">
    <name type="scientific">Protopolystoma xenopodis</name>
    <dbReference type="NCBI Taxonomy" id="117903"/>
    <lineage>
        <taxon>Eukaryota</taxon>
        <taxon>Metazoa</taxon>
        <taxon>Spiralia</taxon>
        <taxon>Lophotrochozoa</taxon>
        <taxon>Platyhelminthes</taxon>
        <taxon>Monogenea</taxon>
        <taxon>Polyopisthocotylea</taxon>
        <taxon>Polystomatidea</taxon>
        <taxon>Polystomatidae</taxon>
        <taxon>Protopolystoma</taxon>
    </lineage>
</organism>
<keyword evidence="3" id="KW-1185">Reference proteome</keyword>
<proteinExistence type="predicted"/>
<dbReference type="Proteomes" id="UP000784294">
    <property type="component" value="Unassembled WGS sequence"/>
</dbReference>